<sequence>MASCARISTEGRALFVLTQGSGMSTGIEDPRGSISHPDTLSGLTIDAGSSHWTINGRHLESFHSGDRSYSTPTIVPVNLLSGVSSPSNLILNLMPTVNPLFKDSRYLLRPMINWLILGL</sequence>
<protein>
    <submittedName>
        <fullName evidence="1">Uncharacterized protein</fullName>
    </submittedName>
</protein>
<organism evidence="1">
    <name type="scientific">Opuntia streptacantha</name>
    <name type="common">Prickly pear cactus</name>
    <name type="synonym">Opuntia cardona</name>
    <dbReference type="NCBI Taxonomy" id="393608"/>
    <lineage>
        <taxon>Eukaryota</taxon>
        <taxon>Viridiplantae</taxon>
        <taxon>Streptophyta</taxon>
        <taxon>Embryophyta</taxon>
        <taxon>Tracheophyta</taxon>
        <taxon>Spermatophyta</taxon>
        <taxon>Magnoliopsida</taxon>
        <taxon>eudicotyledons</taxon>
        <taxon>Gunneridae</taxon>
        <taxon>Pentapetalae</taxon>
        <taxon>Caryophyllales</taxon>
        <taxon>Cactineae</taxon>
        <taxon>Cactaceae</taxon>
        <taxon>Opuntioideae</taxon>
        <taxon>Opuntia</taxon>
    </lineage>
</organism>
<dbReference type="AlphaFoldDB" id="A0A7C8YEB2"/>
<proteinExistence type="predicted"/>
<reference evidence="1" key="2">
    <citation type="submission" date="2020-07" db="EMBL/GenBank/DDBJ databases">
        <authorList>
            <person name="Vera ALvarez R."/>
            <person name="Arias-Moreno D.M."/>
            <person name="Jimenez-Jacinto V."/>
            <person name="Jimenez-Bremont J.F."/>
            <person name="Swaminathan K."/>
            <person name="Moose S.P."/>
            <person name="Guerrero-Gonzalez M.L."/>
            <person name="Marino-Ramirez L."/>
            <person name="Landsman D."/>
            <person name="Rodriguez-Kessler M."/>
            <person name="Delgado-Sanchez P."/>
        </authorList>
    </citation>
    <scope>NUCLEOTIDE SEQUENCE</scope>
    <source>
        <tissue evidence="1">Cladode</tissue>
    </source>
</reference>
<accession>A0A7C8YEB2</accession>
<dbReference type="EMBL" id="GISG01010050">
    <property type="protein sequence ID" value="MBA4616118.1"/>
    <property type="molecule type" value="Transcribed_RNA"/>
</dbReference>
<name>A0A7C8YEB2_OPUST</name>
<evidence type="ECO:0000313" key="1">
    <source>
        <dbReference type="EMBL" id="MBA4616118.1"/>
    </source>
</evidence>
<reference evidence="1" key="1">
    <citation type="journal article" date="2013" name="J. Plant Res.">
        <title>Effect of fungi and light on seed germination of three Opuntia species from semiarid lands of central Mexico.</title>
        <authorList>
            <person name="Delgado-Sanchez P."/>
            <person name="Jimenez-Bremont J.F."/>
            <person name="Guerrero-Gonzalez Mde L."/>
            <person name="Flores J."/>
        </authorList>
    </citation>
    <scope>NUCLEOTIDE SEQUENCE</scope>
    <source>
        <tissue evidence="1">Cladode</tissue>
    </source>
</reference>